<organism evidence="9 10">
    <name type="scientific">Oenococcus sicerae</name>
    <dbReference type="NCBI Taxonomy" id="2203724"/>
    <lineage>
        <taxon>Bacteria</taxon>
        <taxon>Bacillati</taxon>
        <taxon>Bacillota</taxon>
        <taxon>Bacilli</taxon>
        <taxon>Lactobacillales</taxon>
        <taxon>Lactobacillaceae</taxon>
        <taxon>Oenococcus</taxon>
    </lineage>
</organism>
<evidence type="ECO:0000256" key="7">
    <source>
        <dbReference type="ARBA" id="ARBA00023136"/>
    </source>
</evidence>
<dbReference type="GO" id="GO:0015833">
    <property type="term" value="P:peptide transport"/>
    <property type="evidence" value="ECO:0007669"/>
    <property type="project" value="InterPro"/>
</dbReference>
<dbReference type="PROSITE" id="PS50893">
    <property type="entry name" value="ABC_TRANSPORTER_2"/>
    <property type="match status" value="1"/>
</dbReference>
<feature type="domain" description="ABC transporter" evidence="8">
    <location>
        <begin position="10"/>
        <end position="258"/>
    </location>
</feature>
<dbReference type="InterPro" id="IPR017871">
    <property type="entry name" value="ABC_transporter-like_CS"/>
</dbReference>
<evidence type="ECO:0000256" key="5">
    <source>
        <dbReference type="ARBA" id="ARBA00022741"/>
    </source>
</evidence>
<proteinExistence type="inferred from homology"/>
<keyword evidence="7" id="KW-0472">Membrane</keyword>
<name>A0AAJ1VP57_9LACO</name>
<evidence type="ECO:0000256" key="2">
    <source>
        <dbReference type="ARBA" id="ARBA00005417"/>
    </source>
</evidence>
<evidence type="ECO:0000256" key="1">
    <source>
        <dbReference type="ARBA" id="ARBA00004202"/>
    </source>
</evidence>
<dbReference type="InterPro" id="IPR050388">
    <property type="entry name" value="ABC_Ni/Peptide_Import"/>
</dbReference>
<dbReference type="InterPro" id="IPR003439">
    <property type="entry name" value="ABC_transporter-like_ATP-bd"/>
</dbReference>
<dbReference type="SUPFAM" id="SSF52540">
    <property type="entry name" value="P-loop containing nucleoside triphosphate hydrolases"/>
    <property type="match status" value="1"/>
</dbReference>
<dbReference type="InterPro" id="IPR027417">
    <property type="entry name" value="P-loop_NTPase"/>
</dbReference>
<dbReference type="NCBIfam" id="TIGR01727">
    <property type="entry name" value="oligo_HPY"/>
    <property type="match status" value="1"/>
</dbReference>
<evidence type="ECO:0000256" key="6">
    <source>
        <dbReference type="ARBA" id="ARBA00022840"/>
    </source>
</evidence>
<evidence type="ECO:0000313" key="9">
    <source>
        <dbReference type="EMBL" id="MDN6900504.1"/>
    </source>
</evidence>
<dbReference type="EMBL" id="SDWY01000003">
    <property type="protein sequence ID" value="MDN6900504.1"/>
    <property type="molecule type" value="Genomic_DNA"/>
</dbReference>
<dbReference type="Pfam" id="PF08352">
    <property type="entry name" value="oligo_HPY"/>
    <property type="match status" value="1"/>
</dbReference>
<dbReference type="InterPro" id="IPR013563">
    <property type="entry name" value="Oligopep_ABC_C"/>
</dbReference>
<protein>
    <submittedName>
        <fullName evidence="9">ABC transporter ATP-binding protein</fullName>
    </submittedName>
</protein>
<dbReference type="PROSITE" id="PS00211">
    <property type="entry name" value="ABC_TRANSPORTER_1"/>
    <property type="match status" value="1"/>
</dbReference>
<sequence length="348" mass="38418">MIIGKNLLDAKRVGVDFRINGEWLTALYNVDLSVKPGEVLALVGESGSGKSTFAMAVMALHNPNQSRVTGSIMLDGHQIVGATEAEMEELRGVKVGMIFQDPLSALNPLMKISDQIQESMSVHTIVPKEQWHDHTLELLKEVGIAKPELVANQFPHELSGGMRQRVMIAIAIANEPDLLIADEPTTALDVTIQSQILDLIKDIQAKKNIGVLLITHDLGVVAEMADSVAVMYAGQIVERGTAKQIFENPLHPYTRSLLRANPSLDTIDDKLYVIPGTVPALSEMDHARDLFLERVPWMQTEAKTEVPDAPMEPESGHFVRGKAWETFKFQDGYVEKTRQKNGEAKLND</sequence>
<keyword evidence="5" id="KW-0547">Nucleotide-binding</keyword>
<dbReference type="GO" id="GO:0016887">
    <property type="term" value="F:ATP hydrolysis activity"/>
    <property type="evidence" value="ECO:0007669"/>
    <property type="project" value="InterPro"/>
</dbReference>
<evidence type="ECO:0000256" key="4">
    <source>
        <dbReference type="ARBA" id="ARBA00022475"/>
    </source>
</evidence>
<comment type="subcellular location">
    <subcellularLocation>
        <location evidence="1">Cell membrane</location>
        <topology evidence="1">Peripheral membrane protein</topology>
    </subcellularLocation>
</comment>
<dbReference type="GO" id="GO:0005524">
    <property type="term" value="F:ATP binding"/>
    <property type="evidence" value="ECO:0007669"/>
    <property type="project" value="UniProtKB-KW"/>
</dbReference>
<comment type="caution">
    <text evidence="9">The sequence shown here is derived from an EMBL/GenBank/DDBJ whole genome shotgun (WGS) entry which is preliminary data.</text>
</comment>
<comment type="similarity">
    <text evidence="2">Belongs to the ABC transporter superfamily.</text>
</comment>
<dbReference type="Gene3D" id="3.40.50.300">
    <property type="entry name" value="P-loop containing nucleotide triphosphate hydrolases"/>
    <property type="match status" value="1"/>
</dbReference>
<dbReference type="Pfam" id="PF00005">
    <property type="entry name" value="ABC_tran"/>
    <property type="match status" value="1"/>
</dbReference>
<dbReference type="AlphaFoldDB" id="A0AAJ1VP57"/>
<accession>A0AAJ1VP57</accession>
<evidence type="ECO:0000256" key="3">
    <source>
        <dbReference type="ARBA" id="ARBA00022448"/>
    </source>
</evidence>
<reference evidence="9" key="1">
    <citation type="submission" date="2019-01" db="EMBL/GenBank/DDBJ databases">
        <title>Oenococcus sicerae UCMA17102.</title>
        <authorList>
            <person name="Cousin F.J."/>
            <person name="Le Guellec R."/>
            <person name="Cretenet M."/>
        </authorList>
    </citation>
    <scope>NUCLEOTIDE SEQUENCE</scope>
    <source>
        <strain evidence="9">UCMA17102</strain>
    </source>
</reference>
<dbReference type="SMART" id="SM00382">
    <property type="entry name" value="AAA"/>
    <property type="match status" value="1"/>
</dbReference>
<dbReference type="PANTHER" id="PTHR43297:SF2">
    <property type="entry name" value="DIPEPTIDE TRANSPORT ATP-BINDING PROTEIN DPPD"/>
    <property type="match status" value="1"/>
</dbReference>
<keyword evidence="4" id="KW-1003">Cell membrane</keyword>
<gene>
    <name evidence="9" type="ORF">EVC35_05740</name>
</gene>
<dbReference type="CDD" id="cd03257">
    <property type="entry name" value="ABC_NikE_OppD_transporters"/>
    <property type="match status" value="1"/>
</dbReference>
<dbReference type="RefSeq" id="WP_128685619.1">
    <property type="nucleotide sequence ID" value="NZ_CP029684.2"/>
</dbReference>
<dbReference type="Proteomes" id="UP001167919">
    <property type="component" value="Unassembled WGS sequence"/>
</dbReference>
<dbReference type="PANTHER" id="PTHR43297">
    <property type="entry name" value="OLIGOPEPTIDE TRANSPORT ATP-BINDING PROTEIN APPD"/>
    <property type="match status" value="1"/>
</dbReference>
<keyword evidence="6 9" id="KW-0067">ATP-binding</keyword>
<keyword evidence="3" id="KW-0813">Transport</keyword>
<evidence type="ECO:0000313" key="10">
    <source>
        <dbReference type="Proteomes" id="UP001167919"/>
    </source>
</evidence>
<evidence type="ECO:0000259" key="8">
    <source>
        <dbReference type="PROSITE" id="PS50893"/>
    </source>
</evidence>
<dbReference type="InterPro" id="IPR003593">
    <property type="entry name" value="AAA+_ATPase"/>
</dbReference>
<dbReference type="GO" id="GO:0005886">
    <property type="term" value="C:plasma membrane"/>
    <property type="evidence" value="ECO:0007669"/>
    <property type="project" value="UniProtKB-SubCell"/>
</dbReference>
<dbReference type="FunFam" id="3.40.50.300:FF:000016">
    <property type="entry name" value="Oligopeptide ABC transporter ATP-binding component"/>
    <property type="match status" value="1"/>
</dbReference>